<organism evidence="2 3">
    <name type="scientific">Brassica rapa subsp. trilocularis</name>
    <dbReference type="NCBI Taxonomy" id="1813537"/>
    <lineage>
        <taxon>Eukaryota</taxon>
        <taxon>Viridiplantae</taxon>
        <taxon>Streptophyta</taxon>
        <taxon>Embryophyta</taxon>
        <taxon>Tracheophyta</taxon>
        <taxon>Spermatophyta</taxon>
        <taxon>Magnoliopsida</taxon>
        <taxon>eudicotyledons</taxon>
        <taxon>Gunneridae</taxon>
        <taxon>Pentapetalae</taxon>
        <taxon>rosids</taxon>
        <taxon>malvids</taxon>
        <taxon>Brassicales</taxon>
        <taxon>Brassicaceae</taxon>
        <taxon>Brassiceae</taxon>
        <taxon>Brassica</taxon>
    </lineage>
</organism>
<evidence type="ECO:0000256" key="1">
    <source>
        <dbReference type="SAM" id="MobiDB-lite"/>
    </source>
</evidence>
<name>A0ABQ7NGU1_BRACM</name>
<keyword evidence="3" id="KW-1185">Reference proteome</keyword>
<reference evidence="2 3" key="1">
    <citation type="submission" date="2021-03" db="EMBL/GenBank/DDBJ databases">
        <authorList>
            <person name="King G.J."/>
            <person name="Bancroft I."/>
            <person name="Baten A."/>
            <person name="Bloomfield J."/>
            <person name="Borpatragohain P."/>
            <person name="He Z."/>
            <person name="Irish N."/>
            <person name="Irwin J."/>
            <person name="Liu K."/>
            <person name="Mauleon R.P."/>
            <person name="Moore J."/>
            <person name="Morris R."/>
            <person name="Ostergaard L."/>
            <person name="Wang B."/>
            <person name="Wells R."/>
        </authorList>
    </citation>
    <scope>NUCLEOTIDE SEQUENCE [LARGE SCALE GENOMIC DNA]</scope>
    <source>
        <strain evidence="2">R-o-18</strain>
        <tissue evidence="2">Leaf</tissue>
    </source>
</reference>
<feature type="region of interest" description="Disordered" evidence="1">
    <location>
        <begin position="1"/>
        <end position="31"/>
    </location>
</feature>
<proteinExistence type="predicted"/>
<dbReference type="Proteomes" id="UP000823674">
    <property type="component" value="Chromosome A02"/>
</dbReference>
<accession>A0ABQ7NGU1</accession>
<comment type="caution">
    <text evidence="2">The sequence shown here is derived from an EMBL/GenBank/DDBJ whole genome shotgun (WGS) entry which is preliminary data.</text>
</comment>
<sequence>MHREDFDLGYQPEDMHREDFDTGHAPTGFRFRQSTRGATNRYMWSDQNEGEDEDLGMDDVCVNIGRFFRRRALTKKMTEMRRSRPDYPFLEP</sequence>
<protein>
    <submittedName>
        <fullName evidence="2">Uncharacterized protein</fullName>
    </submittedName>
</protein>
<dbReference type="EMBL" id="JADBGQ010000002">
    <property type="protein sequence ID" value="KAG5409386.1"/>
    <property type="molecule type" value="Genomic_DNA"/>
</dbReference>
<evidence type="ECO:0000313" key="2">
    <source>
        <dbReference type="EMBL" id="KAG5409386.1"/>
    </source>
</evidence>
<gene>
    <name evidence="2" type="primary">A02p026160.1_BraROA</name>
    <name evidence="2" type="ORF">IGI04_005705</name>
</gene>
<feature type="compositionally biased region" description="Basic and acidic residues" evidence="1">
    <location>
        <begin position="13"/>
        <end position="22"/>
    </location>
</feature>
<evidence type="ECO:0000313" key="3">
    <source>
        <dbReference type="Proteomes" id="UP000823674"/>
    </source>
</evidence>